<dbReference type="EMBL" id="BAABBR010000001">
    <property type="protein sequence ID" value="GAA4032543.1"/>
    <property type="molecule type" value="Genomic_DNA"/>
</dbReference>
<dbReference type="InterPro" id="IPR021109">
    <property type="entry name" value="Peptidase_aspartic_dom_sf"/>
</dbReference>
<evidence type="ECO:0000313" key="2">
    <source>
        <dbReference type="Proteomes" id="UP001424459"/>
    </source>
</evidence>
<dbReference type="Gene3D" id="2.40.70.10">
    <property type="entry name" value="Acid Proteases"/>
    <property type="match status" value="2"/>
</dbReference>
<dbReference type="RefSeq" id="WP_344695954.1">
    <property type="nucleotide sequence ID" value="NZ_BAABBR010000001.1"/>
</dbReference>
<reference evidence="2" key="1">
    <citation type="journal article" date="2019" name="Int. J. Syst. Evol. Microbiol.">
        <title>The Global Catalogue of Microorganisms (GCM) 10K type strain sequencing project: providing services to taxonomists for standard genome sequencing and annotation.</title>
        <authorList>
            <consortium name="The Broad Institute Genomics Platform"/>
            <consortium name="The Broad Institute Genome Sequencing Center for Infectious Disease"/>
            <person name="Wu L."/>
            <person name="Ma J."/>
        </authorList>
    </citation>
    <scope>NUCLEOTIDE SEQUENCE [LARGE SCALE GENOMIC DNA]</scope>
    <source>
        <strain evidence="2">JCM 17564</strain>
    </source>
</reference>
<comment type="caution">
    <text evidence="1">The sequence shown here is derived from an EMBL/GenBank/DDBJ whole genome shotgun (WGS) entry which is preliminary data.</text>
</comment>
<dbReference type="SUPFAM" id="SSF50630">
    <property type="entry name" value="Acid proteases"/>
    <property type="match status" value="2"/>
</dbReference>
<dbReference type="Pfam" id="PF13650">
    <property type="entry name" value="Asp_protease_2"/>
    <property type="match status" value="2"/>
</dbReference>
<organism evidence="1 2">
    <name type="scientific">Sphingomonas rosea</name>
    <dbReference type="NCBI Taxonomy" id="335605"/>
    <lineage>
        <taxon>Bacteria</taxon>
        <taxon>Pseudomonadati</taxon>
        <taxon>Pseudomonadota</taxon>
        <taxon>Alphaproteobacteria</taxon>
        <taxon>Sphingomonadales</taxon>
        <taxon>Sphingomonadaceae</taxon>
        <taxon>Sphingomonas</taxon>
    </lineage>
</organism>
<evidence type="ECO:0000313" key="1">
    <source>
        <dbReference type="EMBL" id="GAA4032543.1"/>
    </source>
</evidence>
<protein>
    <recommendedName>
        <fullName evidence="3">PDZ domain-containing protein</fullName>
    </recommendedName>
</protein>
<dbReference type="SUPFAM" id="SSF50156">
    <property type="entry name" value="PDZ domain-like"/>
    <property type="match status" value="1"/>
</dbReference>
<proteinExistence type="predicted"/>
<dbReference type="InterPro" id="IPR036034">
    <property type="entry name" value="PDZ_sf"/>
</dbReference>
<sequence length="382" mass="40817">MERREFLGLAAMAGLGFAIPVRGSAATPRVLVSPIMLAQRRLVTLVAINGAEPAPFAIDTGGSVSFINTDYARALRLDDRGLARMRGVGGIADLPVYLAKNVIIGAGLRQEQVAFTGVSSFNGEIRGTLAAGVLTAMDSDLDIEKGEWRLYPDGRPSREGFVRMANGIVGIGLRQSARLYADATVNGRKLRFLVDTGAPSGLSLHLATARALGLWDDSRPYSPLRNYGIAGETGLARVVRTDMLEFGGRRFERPLVLLRQDGVNKSEDGVIGLELIRRFNLSTDVRRKELWVKPHPSGEGLSETYGMSGLWLDQKGSEIRIADVGTGSPAKAAGLKAGDRVVGTSFAALVRQLGGRPGDTVRLSVDRGGAAQAVSFVLAEYL</sequence>
<accession>A0ABP7TWY6</accession>
<dbReference type="Proteomes" id="UP001424459">
    <property type="component" value="Unassembled WGS sequence"/>
</dbReference>
<keyword evidence="2" id="KW-1185">Reference proteome</keyword>
<gene>
    <name evidence="1" type="ORF">GCM10022281_10250</name>
</gene>
<evidence type="ECO:0008006" key="3">
    <source>
        <dbReference type="Google" id="ProtNLM"/>
    </source>
</evidence>
<name>A0ABP7TWY6_9SPHN</name>
<dbReference type="InterPro" id="IPR034122">
    <property type="entry name" value="Retropepsin-like_bacterial"/>
</dbReference>
<dbReference type="CDD" id="cd05483">
    <property type="entry name" value="retropepsin_like_bacteria"/>
    <property type="match status" value="1"/>
</dbReference>
<dbReference type="Gene3D" id="2.30.42.10">
    <property type="match status" value="1"/>
</dbReference>